<dbReference type="PANTHER" id="PTHR30164">
    <property type="entry name" value="MTFA PEPTIDASE"/>
    <property type="match status" value="1"/>
</dbReference>
<dbReference type="Proteomes" id="UP000249177">
    <property type="component" value="Unassembled WGS sequence"/>
</dbReference>
<reference evidence="1 2" key="1">
    <citation type="submission" date="2018-06" db="EMBL/GenBank/DDBJ databases">
        <title>Flavobacterium sp IMCC34762, genome.</title>
        <authorList>
            <person name="Joung Y."/>
            <person name="Cho J."/>
            <person name="Song J."/>
        </authorList>
    </citation>
    <scope>NUCLEOTIDE SEQUENCE [LARGE SCALE GENOMIC DNA]</scope>
    <source>
        <strain evidence="1 2">IMCC34762</strain>
    </source>
</reference>
<proteinExistence type="predicted"/>
<dbReference type="InterPro" id="IPR010384">
    <property type="entry name" value="MtfA_fam"/>
</dbReference>
<dbReference type="GO" id="GO:0005829">
    <property type="term" value="C:cytosol"/>
    <property type="evidence" value="ECO:0007669"/>
    <property type="project" value="TreeGrafter"/>
</dbReference>
<name>A0A2W7UJW5_9FLAO</name>
<keyword evidence="2" id="KW-1185">Reference proteome</keyword>
<protein>
    <submittedName>
        <fullName evidence="1">Uncharacterized protein</fullName>
    </submittedName>
</protein>
<organism evidence="1 2">
    <name type="scientific">Flavobacterium aquariorum</name>
    <dbReference type="NCBI Taxonomy" id="2217670"/>
    <lineage>
        <taxon>Bacteria</taxon>
        <taxon>Pseudomonadati</taxon>
        <taxon>Bacteroidota</taxon>
        <taxon>Flavobacteriia</taxon>
        <taxon>Flavobacteriales</taxon>
        <taxon>Flavobacteriaceae</taxon>
        <taxon>Flavobacterium</taxon>
    </lineage>
</organism>
<dbReference type="PANTHER" id="PTHR30164:SF2">
    <property type="entry name" value="PROTEIN MTFA"/>
    <property type="match status" value="1"/>
</dbReference>
<accession>A0A2W7UJW5</accession>
<evidence type="ECO:0000313" key="2">
    <source>
        <dbReference type="Proteomes" id="UP000249177"/>
    </source>
</evidence>
<dbReference type="GO" id="GO:0004177">
    <property type="term" value="F:aminopeptidase activity"/>
    <property type="evidence" value="ECO:0007669"/>
    <property type="project" value="TreeGrafter"/>
</dbReference>
<dbReference type="SUPFAM" id="SSF55486">
    <property type="entry name" value="Metalloproteases ('zincins'), catalytic domain"/>
    <property type="match status" value="1"/>
</dbReference>
<dbReference type="AlphaFoldDB" id="A0A2W7UJW5"/>
<evidence type="ECO:0000313" key="1">
    <source>
        <dbReference type="EMBL" id="PZX93675.1"/>
    </source>
</evidence>
<comment type="caution">
    <text evidence="1">The sequence shown here is derived from an EMBL/GenBank/DDBJ whole genome shotgun (WGS) entry which is preliminary data.</text>
</comment>
<dbReference type="EMBL" id="QKXH01000005">
    <property type="protein sequence ID" value="PZX93675.1"/>
    <property type="molecule type" value="Genomic_DNA"/>
</dbReference>
<dbReference type="GO" id="GO:0008237">
    <property type="term" value="F:metallopeptidase activity"/>
    <property type="evidence" value="ECO:0007669"/>
    <property type="project" value="InterPro"/>
</dbReference>
<dbReference type="Gene3D" id="3.40.390.10">
    <property type="entry name" value="Collagenase (Catalytic Domain)"/>
    <property type="match status" value="1"/>
</dbReference>
<dbReference type="InterPro" id="IPR024079">
    <property type="entry name" value="MetalloPept_cat_dom_sf"/>
</dbReference>
<dbReference type="OrthoDB" id="9786424at2"/>
<sequence length="103" mass="12020">MSSDNLNLGIHEFAHVLHYQGSQSSDSSGVLFSRMYAVINEEVSETAFREQLMQSNYFRVYAFTNQFEFLAVILENYFETPLEFKTRFPDLYQKVGLMLNQKA</sequence>
<gene>
    <name evidence="1" type="ORF">DOS84_09710</name>
</gene>
<dbReference type="Pfam" id="PF06167">
    <property type="entry name" value="Peptidase_M90"/>
    <property type="match status" value="1"/>
</dbReference>